<dbReference type="Proteomes" id="UP001286313">
    <property type="component" value="Unassembled WGS sequence"/>
</dbReference>
<dbReference type="GO" id="GO:0007165">
    <property type="term" value="P:signal transduction"/>
    <property type="evidence" value="ECO:0007669"/>
    <property type="project" value="InterPro"/>
</dbReference>
<gene>
    <name evidence="4" type="ORF">Pcinc_041184</name>
    <name evidence="3" type="ORF">Pcinc_043520</name>
</gene>
<keyword evidence="5" id="KW-1185">Reference proteome</keyword>
<feature type="compositionally biased region" description="Acidic residues" evidence="1">
    <location>
        <begin position="420"/>
        <end position="439"/>
    </location>
</feature>
<dbReference type="GO" id="GO:0004674">
    <property type="term" value="F:protein serine/threonine kinase activity"/>
    <property type="evidence" value="ECO:0007669"/>
    <property type="project" value="InterPro"/>
</dbReference>
<comment type="caution">
    <text evidence="3">The sequence shown here is derived from an EMBL/GenBank/DDBJ whole genome shotgun (WGS) entry which is preliminary data.</text>
</comment>
<dbReference type="PANTHER" id="PTHR23182:SF1">
    <property type="entry name" value="RHO GTPASE ACTIVATING PROTEIN AT 1A, ISOFORM E"/>
    <property type="match status" value="1"/>
</dbReference>
<name>A0AAE1BIM4_PETCI</name>
<reference evidence="3" key="1">
    <citation type="submission" date="2023-10" db="EMBL/GenBank/DDBJ databases">
        <title>Genome assemblies of two species of porcelain crab, Petrolisthes cinctipes and Petrolisthes manimaculis (Anomura: Porcellanidae).</title>
        <authorList>
            <person name="Angst P."/>
        </authorList>
    </citation>
    <scope>NUCLEOTIDE SEQUENCE</scope>
    <source>
        <strain evidence="3">PB745_01</strain>
        <tissue evidence="3">Gill</tissue>
    </source>
</reference>
<feature type="compositionally biased region" description="Acidic residues" evidence="1">
    <location>
        <begin position="72"/>
        <end position="81"/>
    </location>
</feature>
<dbReference type="InterPro" id="IPR015123">
    <property type="entry name" value="Bcr-Abl_oncoprot_oligo"/>
</dbReference>
<evidence type="ECO:0000313" key="5">
    <source>
        <dbReference type="Proteomes" id="UP001286313"/>
    </source>
</evidence>
<dbReference type="AlphaFoldDB" id="A0AAE1BIM4"/>
<organism evidence="3 5">
    <name type="scientific">Petrolisthes cinctipes</name>
    <name type="common">Flat porcelain crab</name>
    <dbReference type="NCBI Taxonomy" id="88211"/>
    <lineage>
        <taxon>Eukaryota</taxon>
        <taxon>Metazoa</taxon>
        <taxon>Ecdysozoa</taxon>
        <taxon>Arthropoda</taxon>
        <taxon>Crustacea</taxon>
        <taxon>Multicrustacea</taxon>
        <taxon>Malacostraca</taxon>
        <taxon>Eumalacostraca</taxon>
        <taxon>Eucarida</taxon>
        <taxon>Decapoda</taxon>
        <taxon>Pleocyemata</taxon>
        <taxon>Anomura</taxon>
        <taxon>Galatheoidea</taxon>
        <taxon>Porcellanidae</taxon>
        <taxon>Petrolisthes</taxon>
    </lineage>
</organism>
<evidence type="ECO:0000313" key="4">
    <source>
        <dbReference type="EMBL" id="KAK3852221.1"/>
    </source>
</evidence>
<dbReference type="EMBL" id="JAWQEG010007531">
    <property type="protein sequence ID" value="KAK3852221.1"/>
    <property type="molecule type" value="Genomic_DNA"/>
</dbReference>
<feature type="compositionally biased region" description="Basic and acidic residues" evidence="1">
    <location>
        <begin position="132"/>
        <end position="147"/>
    </location>
</feature>
<feature type="compositionally biased region" description="Polar residues" evidence="1">
    <location>
        <begin position="106"/>
        <end position="116"/>
    </location>
</feature>
<dbReference type="SUPFAM" id="SSF69036">
    <property type="entry name" value="Bcr-Abl oncoprotein oligomerization domain"/>
    <property type="match status" value="1"/>
</dbReference>
<accession>A0AAE1BIM4</accession>
<dbReference type="Pfam" id="PF09036">
    <property type="entry name" value="Bcr-Abl_Oligo"/>
    <property type="match status" value="1"/>
</dbReference>
<evidence type="ECO:0000256" key="1">
    <source>
        <dbReference type="SAM" id="MobiDB-lite"/>
    </source>
</evidence>
<feature type="compositionally biased region" description="Low complexity" evidence="1">
    <location>
        <begin position="459"/>
        <end position="470"/>
    </location>
</feature>
<evidence type="ECO:0000313" key="3">
    <source>
        <dbReference type="EMBL" id="KAK3849739.1"/>
    </source>
</evidence>
<dbReference type="EMBL" id="JAWQEG010008737">
    <property type="protein sequence ID" value="KAK3849739.1"/>
    <property type="molecule type" value="Genomic_DNA"/>
</dbReference>
<feature type="domain" description="Bcr-Abl oncoprotein oligomerisation" evidence="2">
    <location>
        <begin position="5"/>
        <end position="62"/>
    </location>
</feature>
<feature type="region of interest" description="Disordered" evidence="1">
    <location>
        <begin position="66"/>
        <end position="497"/>
    </location>
</feature>
<dbReference type="InterPro" id="IPR036481">
    <property type="entry name" value="Bcr-Abl_oncoprot_oligo_sf"/>
</dbReference>
<dbReference type="Gene3D" id="4.10.280.30">
    <property type="entry name" value="Bcr-Abl oncoprotein oligomerisation domain"/>
    <property type="match status" value="1"/>
</dbReference>
<protein>
    <recommendedName>
        <fullName evidence="2">Bcr-Abl oncoprotein oligomerisation domain-containing protein</fullName>
    </recommendedName>
</protein>
<dbReference type="GO" id="GO:0005096">
    <property type="term" value="F:GTPase activator activity"/>
    <property type="evidence" value="ECO:0007669"/>
    <property type="project" value="InterPro"/>
</dbReference>
<dbReference type="InterPro" id="IPR037769">
    <property type="entry name" value="Abr/Bcr"/>
</dbReference>
<feature type="compositionally biased region" description="Low complexity" evidence="1">
    <location>
        <begin position="479"/>
        <end position="489"/>
    </location>
</feature>
<feature type="compositionally biased region" description="Low complexity" evidence="1">
    <location>
        <begin position="349"/>
        <end position="384"/>
    </location>
</feature>
<dbReference type="GO" id="GO:0016020">
    <property type="term" value="C:membrane"/>
    <property type="evidence" value="ECO:0007669"/>
    <property type="project" value="TreeGrafter"/>
</dbReference>
<feature type="compositionally biased region" description="Low complexity" evidence="1">
    <location>
        <begin position="266"/>
        <end position="286"/>
    </location>
</feature>
<proteinExistence type="predicted"/>
<sequence length="558" mass="58514">MSVFSEFHKAWRARFPGNDLPAAWEEDVRANLAKHRSRVAVLKEELEKEQFYVEYLECLLNDVQRQRREGGDMEEEREEEERGQGEGSEGAAPVCTSGVDSPVTEAINTMMVQRQHNPNKDLASPIEESDALDTKTEPQPQLKDEGAKSTPQSEEEAPIAPITPLAAPPPAGGSSVRDLARRFTASGGKPSGVGRPPAYNRSTSVPGGAAAQPGQAKEKESQFITVISVNGAGQGEDARGRKVPPAPPPKTFRRSAGGEGEGETKAPAAAPSSPGSSRPPQAVPRSPQRPRHPSPARDSTTPAAPTKAPLQKTLSASSDGRPATREVHKSPQGGREIQKSPSNSKELQKSPSSASSSTGSLGKKSVSKSSSSASSSGGSGTAPSRRLGLRKTSSLSSSRCGEDEDEAGGGSASGASLENLTDDEPLYDTVAPDEEDDTGEYVVLSDKSSEYNGTDTLKSAASGASSEGGLSKSGGGASSGATPSGGSPAPDHPPDSPKYSNYVNIDFFLKKETDFPVVCTSQSSQSLFVTCVVQCSGKFVNKRHKLLQQLVSLCHVFC</sequence>
<dbReference type="PANTHER" id="PTHR23182">
    <property type="entry name" value="BREAKPOINT CLUSTER REGION PROTEIN BCR"/>
    <property type="match status" value="1"/>
</dbReference>
<evidence type="ECO:0000259" key="2">
    <source>
        <dbReference type="Pfam" id="PF09036"/>
    </source>
</evidence>
<feature type="compositionally biased region" description="Low complexity" evidence="1">
    <location>
        <begin position="206"/>
        <end position="215"/>
    </location>
</feature>